<reference evidence="1" key="1">
    <citation type="journal article" date="2019" name="MBio">
        <title>Virus Genomes from Deep Sea Sediments Expand the Ocean Megavirome and Support Independent Origins of Viral Gigantism.</title>
        <authorList>
            <person name="Backstrom D."/>
            <person name="Yutin N."/>
            <person name="Jorgensen S.L."/>
            <person name="Dharamshi J."/>
            <person name="Homa F."/>
            <person name="Zaremba-Niedwiedzka K."/>
            <person name="Spang A."/>
            <person name="Wolf Y.I."/>
            <person name="Koonin E.V."/>
            <person name="Ettema T.J."/>
        </authorList>
    </citation>
    <scope>NUCLEOTIDE SEQUENCE</scope>
</reference>
<sequence>MSLSSDVKMASKIDRIKILKDHEKNLHNEQIKRNEEMVEKWRQYMDKENEKRKAIYGPSFRRRGGTRFASMCGSIMEVKSPRKTVS</sequence>
<gene>
    <name evidence="1" type="ORF">LCPAC403_00270</name>
</gene>
<dbReference type="EMBL" id="MK500588">
    <property type="protein sequence ID" value="QBK92893.1"/>
    <property type="molecule type" value="Genomic_DNA"/>
</dbReference>
<evidence type="ECO:0000313" key="1">
    <source>
        <dbReference type="EMBL" id="QBK92893.1"/>
    </source>
</evidence>
<organism evidence="1">
    <name type="scientific">Pithovirus LCPAC403</name>
    <dbReference type="NCBI Taxonomy" id="2506596"/>
    <lineage>
        <taxon>Viruses</taxon>
        <taxon>Pithoviruses</taxon>
    </lineage>
</organism>
<accession>A0A481ZAE4</accession>
<name>A0A481ZAE4_9VIRU</name>
<proteinExistence type="predicted"/>
<protein>
    <submittedName>
        <fullName evidence="1">Uncharacterized protein</fullName>
    </submittedName>
</protein>